<keyword evidence="4" id="KW-1185">Reference proteome</keyword>
<dbReference type="Proteomes" id="UP000319213">
    <property type="component" value="Unassembled WGS sequence"/>
</dbReference>
<feature type="transmembrane region" description="Helical" evidence="2">
    <location>
        <begin position="97"/>
        <end position="116"/>
    </location>
</feature>
<dbReference type="RefSeq" id="WP_142262035.1">
    <property type="nucleotide sequence ID" value="NZ_BMPV01000002.1"/>
</dbReference>
<protein>
    <recommendedName>
        <fullName evidence="5">DUF3618 domain-containing protein</fullName>
    </recommendedName>
</protein>
<keyword evidence="2" id="KW-1133">Transmembrane helix</keyword>
<evidence type="ECO:0000256" key="1">
    <source>
        <dbReference type="SAM" id="MobiDB-lite"/>
    </source>
</evidence>
<comment type="caution">
    <text evidence="3">The sequence shown here is derived from an EMBL/GenBank/DDBJ whole genome shotgun (WGS) entry which is preliminary data.</text>
</comment>
<evidence type="ECO:0008006" key="5">
    <source>
        <dbReference type="Google" id="ProtNLM"/>
    </source>
</evidence>
<organism evidence="3 4">
    <name type="scientific">Thermopolyspora flexuosa</name>
    <dbReference type="NCBI Taxonomy" id="103836"/>
    <lineage>
        <taxon>Bacteria</taxon>
        <taxon>Bacillati</taxon>
        <taxon>Actinomycetota</taxon>
        <taxon>Actinomycetes</taxon>
        <taxon>Streptosporangiales</taxon>
        <taxon>Streptosporangiaceae</taxon>
        <taxon>Thermopolyspora</taxon>
    </lineage>
</organism>
<feature type="compositionally biased region" description="Basic and acidic residues" evidence="1">
    <location>
        <begin position="154"/>
        <end position="171"/>
    </location>
</feature>
<reference evidence="3 4" key="1">
    <citation type="submission" date="2019-06" db="EMBL/GenBank/DDBJ databases">
        <title>Sequencing the genomes of 1000 actinobacteria strains.</title>
        <authorList>
            <person name="Klenk H.-P."/>
        </authorList>
    </citation>
    <scope>NUCLEOTIDE SEQUENCE [LARGE SCALE GENOMIC DNA]</scope>
    <source>
        <strain evidence="3 4">DSM 43186</strain>
    </source>
</reference>
<keyword evidence="2" id="KW-0472">Membrane</keyword>
<evidence type="ECO:0000313" key="3">
    <source>
        <dbReference type="EMBL" id="TQM72481.1"/>
    </source>
</evidence>
<dbReference type="OrthoDB" id="3430394at2"/>
<evidence type="ECO:0000313" key="4">
    <source>
        <dbReference type="Proteomes" id="UP000319213"/>
    </source>
</evidence>
<name>A0A543IPI9_9ACTN</name>
<dbReference type="AlphaFoldDB" id="A0A543IPI9"/>
<feature type="region of interest" description="Disordered" evidence="1">
    <location>
        <begin position="134"/>
        <end position="180"/>
    </location>
</feature>
<keyword evidence="2" id="KW-0812">Transmembrane</keyword>
<dbReference type="EMBL" id="VFPQ01000002">
    <property type="protein sequence ID" value="TQM72481.1"/>
    <property type="molecule type" value="Genomic_DNA"/>
</dbReference>
<proteinExistence type="predicted"/>
<accession>A0A543IPI9</accession>
<evidence type="ECO:0000256" key="2">
    <source>
        <dbReference type="SAM" id="Phobius"/>
    </source>
</evidence>
<gene>
    <name evidence="3" type="ORF">FHX40_4622</name>
</gene>
<feature type="compositionally biased region" description="Low complexity" evidence="1">
    <location>
        <begin position="134"/>
        <end position="153"/>
    </location>
</feature>
<sequence>MSLTMKKRRLELVIPKSRIDQVRSQTARAVEKVGPLAAQARDVASRRIEDARVWAAPRLERAAHSVEERIAPRVSAMLSDAAKAVDPGKTAKAKRRWPVLTLVTGVALGAIGYVMYRNNQNWVDSMTEAEGEAAALAGEQVAETSRRAAATGERAAEASERLAEKAERLADPKGGSGRRP</sequence>